<reference evidence="2" key="1">
    <citation type="submission" date="2013-10" db="EMBL/GenBank/DDBJ databases">
        <title>Genomic analysis of the causative agents of coccidiosis in chickens.</title>
        <authorList>
            <person name="Reid A.J."/>
            <person name="Blake D."/>
            <person name="Billington K."/>
            <person name="Browne H."/>
            <person name="Dunn M."/>
            <person name="Hung S."/>
            <person name="Kawahara F."/>
            <person name="Miranda-Saavedra D."/>
            <person name="Mourier T."/>
            <person name="Nagra H."/>
            <person name="Otto T.D."/>
            <person name="Rawlings N."/>
            <person name="Sanchez A."/>
            <person name="Sanders M."/>
            <person name="Subramaniam C."/>
            <person name="Tay Y."/>
            <person name="Dear P."/>
            <person name="Doerig C."/>
            <person name="Gruber A."/>
            <person name="Parkinson J."/>
            <person name="Shirley M."/>
            <person name="Wan K.L."/>
            <person name="Berriman M."/>
            <person name="Tomley F."/>
            <person name="Pain A."/>
        </authorList>
    </citation>
    <scope>NUCLEOTIDE SEQUENCE [LARGE SCALE GENOMIC DNA]</scope>
    <source>
        <strain evidence="2">Weybridge</strain>
    </source>
</reference>
<evidence type="ECO:0000256" key="1">
    <source>
        <dbReference type="SAM" id="MobiDB-lite"/>
    </source>
</evidence>
<dbReference type="GeneID" id="25338803"/>
<proteinExistence type="predicted"/>
<dbReference type="AlphaFoldDB" id="U6LYZ4"/>
<organism evidence="2 3">
    <name type="scientific">Eimeria maxima</name>
    <name type="common">Coccidian parasite</name>
    <dbReference type="NCBI Taxonomy" id="5804"/>
    <lineage>
        <taxon>Eukaryota</taxon>
        <taxon>Sar</taxon>
        <taxon>Alveolata</taxon>
        <taxon>Apicomplexa</taxon>
        <taxon>Conoidasida</taxon>
        <taxon>Coccidia</taxon>
        <taxon>Eucoccidiorida</taxon>
        <taxon>Eimeriorina</taxon>
        <taxon>Eimeriidae</taxon>
        <taxon>Eimeria</taxon>
    </lineage>
</organism>
<reference evidence="2" key="2">
    <citation type="submission" date="2013-10" db="EMBL/GenBank/DDBJ databases">
        <authorList>
            <person name="Aslett M."/>
        </authorList>
    </citation>
    <scope>NUCLEOTIDE SEQUENCE [LARGE SCALE GENOMIC DNA]</scope>
    <source>
        <strain evidence="2">Weybridge</strain>
    </source>
</reference>
<dbReference type="Proteomes" id="UP000030763">
    <property type="component" value="Unassembled WGS sequence"/>
</dbReference>
<feature type="region of interest" description="Disordered" evidence="1">
    <location>
        <begin position="1"/>
        <end position="28"/>
    </location>
</feature>
<dbReference type="VEuPathDB" id="ToxoDB:EMWEY_00048170"/>
<dbReference type="EMBL" id="HG718781">
    <property type="protein sequence ID" value="CDJ56058.1"/>
    <property type="molecule type" value="Genomic_DNA"/>
</dbReference>
<feature type="non-terminal residue" evidence="2">
    <location>
        <position position="67"/>
    </location>
</feature>
<evidence type="ECO:0000313" key="2">
    <source>
        <dbReference type="EMBL" id="CDJ56058.1"/>
    </source>
</evidence>
<protein>
    <submittedName>
        <fullName evidence="2">Uncharacterized protein</fullName>
    </submittedName>
</protein>
<sequence>MLRLNPSPTGYAHGQYERQVGQESRSALRRKKRVVLPNSRLNQPTPCHCRFPEARSGELGFVHLRLR</sequence>
<name>U6LYZ4_EIMMA</name>
<keyword evidence="3" id="KW-1185">Reference proteome</keyword>
<dbReference type="RefSeq" id="XP_013332708.1">
    <property type="nucleotide sequence ID" value="XM_013477254.1"/>
</dbReference>
<evidence type="ECO:0000313" key="3">
    <source>
        <dbReference type="Proteomes" id="UP000030763"/>
    </source>
</evidence>
<accession>U6LYZ4</accession>
<gene>
    <name evidence="2" type="ORF">EMWEY_00048170</name>
</gene>